<dbReference type="EMBL" id="VSSQ01099280">
    <property type="protein sequence ID" value="MPN41923.1"/>
    <property type="molecule type" value="Genomic_DNA"/>
</dbReference>
<gene>
    <name evidence="4" type="ORF">SDC9_189478</name>
</gene>
<dbReference type="PANTHER" id="PTHR10996:SF178">
    <property type="entry name" value="2-HYDROXYACID DEHYDROGENASE YGL185C-RELATED"/>
    <property type="match status" value="1"/>
</dbReference>
<reference evidence="4" key="1">
    <citation type="submission" date="2019-08" db="EMBL/GenBank/DDBJ databases">
        <authorList>
            <person name="Kucharzyk K."/>
            <person name="Murdoch R.W."/>
            <person name="Higgins S."/>
            <person name="Loffler F."/>
        </authorList>
    </citation>
    <scope>NUCLEOTIDE SEQUENCE</scope>
</reference>
<dbReference type="GO" id="GO:0051287">
    <property type="term" value="F:NAD binding"/>
    <property type="evidence" value="ECO:0007669"/>
    <property type="project" value="InterPro"/>
</dbReference>
<accession>A0A645I357</accession>
<dbReference type="GO" id="GO:0016618">
    <property type="term" value="F:hydroxypyruvate reductase [NAD(P)H] activity"/>
    <property type="evidence" value="ECO:0007669"/>
    <property type="project" value="TreeGrafter"/>
</dbReference>
<dbReference type="AlphaFoldDB" id="A0A645I357"/>
<evidence type="ECO:0000313" key="4">
    <source>
        <dbReference type="EMBL" id="MPN41923.1"/>
    </source>
</evidence>
<comment type="caution">
    <text evidence="4">The sequence shown here is derived from an EMBL/GenBank/DDBJ whole genome shotgun (WGS) entry which is preliminary data.</text>
</comment>
<organism evidence="4">
    <name type="scientific">bioreactor metagenome</name>
    <dbReference type="NCBI Taxonomy" id="1076179"/>
    <lineage>
        <taxon>unclassified sequences</taxon>
        <taxon>metagenomes</taxon>
        <taxon>ecological metagenomes</taxon>
    </lineage>
</organism>
<evidence type="ECO:0000259" key="3">
    <source>
        <dbReference type="Pfam" id="PF02826"/>
    </source>
</evidence>
<dbReference type="SUPFAM" id="SSF51735">
    <property type="entry name" value="NAD(P)-binding Rossmann-fold domains"/>
    <property type="match status" value="1"/>
</dbReference>
<dbReference type="InterPro" id="IPR006140">
    <property type="entry name" value="D-isomer_DH_NAD-bd"/>
</dbReference>
<dbReference type="PROSITE" id="PS00671">
    <property type="entry name" value="D_2_HYDROXYACID_DH_3"/>
    <property type="match status" value="1"/>
</dbReference>
<feature type="domain" description="D-isomer specific 2-hydroxyacid dehydrogenase NAD-binding" evidence="3">
    <location>
        <begin position="2"/>
        <end position="133"/>
    </location>
</feature>
<dbReference type="InterPro" id="IPR036291">
    <property type="entry name" value="NAD(P)-bd_dom_sf"/>
</dbReference>
<keyword evidence="1 4" id="KW-0560">Oxidoreductase</keyword>
<evidence type="ECO:0000256" key="2">
    <source>
        <dbReference type="ARBA" id="ARBA00023027"/>
    </source>
</evidence>
<proteinExistence type="predicted"/>
<evidence type="ECO:0000256" key="1">
    <source>
        <dbReference type="ARBA" id="ARBA00023002"/>
    </source>
</evidence>
<name>A0A645I357_9ZZZZ</name>
<dbReference type="PANTHER" id="PTHR10996">
    <property type="entry name" value="2-HYDROXYACID DEHYDROGENASE-RELATED"/>
    <property type="match status" value="1"/>
</dbReference>
<sequence length="174" mass="18103">MLGGGAVGEACLRLFAAFGCPVAYHSRRPRPELAYDRRPLPDLLAGSDVLVVAVPLTPDTRGLLGATELARLPAGALLVNVGRGPVTDESALAQALRTGRLAGAALDVFGTEPLPPDHPLRAAPNTLLSPHVAGGSGTARRRIFARVAANLARLADDLDPHWPWPAAPPPEGSR</sequence>
<dbReference type="EC" id="1.-.-.-" evidence="4"/>
<protein>
    <submittedName>
        <fullName evidence="4">Putative 2-hydroxyacid dehydrogenase</fullName>
        <ecNumber evidence="4">1.-.-.-</ecNumber>
    </submittedName>
</protein>
<dbReference type="GO" id="GO:0005829">
    <property type="term" value="C:cytosol"/>
    <property type="evidence" value="ECO:0007669"/>
    <property type="project" value="TreeGrafter"/>
</dbReference>
<dbReference type="InterPro" id="IPR050223">
    <property type="entry name" value="D-isomer_2-hydroxyacid_DH"/>
</dbReference>
<dbReference type="GO" id="GO:0030267">
    <property type="term" value="F:glyoxylate reductase (NADPH) activity"/>
    <property type="evidence" value="ECO:0007669"/>
    <property type="project" value="TreeGrafter"/>
</dbReference>
<dbReference type="Pfam" id="PF02826">
    <property type="entry name" value="2-Hacid_dh_C"/>
    <property type="match status" value="1"/>
</dbReference>
<dbReference type="Gene3D" id="3.40.50.720">
    <property type="entry name" value="NAD(P)-binding Rossmann-like Domain"/>
    <property type="match status" value="2"/>
</dbReference>
<keyword evidence="2" id="KW-0520">NAD</keyword>
<dbReference type="InterPro" id="IPR029753">
    <property type="entry name" value="D-isomer_DH_CS"/>
</dbReference>